<dbReference type="Proteomes" id="UP000192907">
    <property type="component" value="Unassembled WGS sequence"/>
</dbReference>
<dbReference type="RefSeq" id="WP_132316121.1">
    <property type="nucleotide sequence ID" value="NZ_FWZT01000003.1"/>
</dbReference>
<dbReference type="OrthoDB" id="9795612at2"/>
<dbReference type="GO" id="GO:0015627">
    <property type="term" value="C:type II protein secretion system complex"/>
    <property type="evidence" value="ECO:0007669"/>
    <property type="project" value="InterPro"/>
</dbReference>
<evidence type="ECO:0000313" key="4">
    <source>
        <dbReference type="EMBL" id="SMF00878.1"/>
    </source>
</evidence>
<dbReference type="InterPro" id="IPR000983">
    <property type="entry name" value="Bac_GSPG_pilin"/>
</dbReference>
<dbReference type="InterPro" id="IPR012902">
    <property type="entry name" value="N_methyl_site"/>
</dbReference>
<sequence length="153" mass="16927">MKQINLSLYIKNFRKAQEQQGTQSGMSLIEILIVISIMGGLMAILADGLMEVGTDARIQTTRLQMSKINSSLARYRLHTFKLPTSEQGLDALIKNPGIKRWRGPYLNENQLLDPWGTPLSYEIEGNSFAIISAGPDTLAGTDDDINSQEEGDN</sequence>
<feature type="domain" description="Type II secretion system protein GspG C-terminal" evidence="3">
    <location>
        <begin position="50"/>
        <end position="145"/>
    </location>
</feature>
<keyword evidence="1" id="KW-0488">Methylation</keyword>
<dbReference type="GO" id="GO:0015628">
    <property type="term" value="P:protein secretion by the type II secretion system"/>
    <property type="evidence" value="ECO:0007669"/>
    <property type="project" value="InterPro"/>
</dbReference>
<name>A0A1Y6BA58_9BACT</name>
<proteinExistence type="predicted"/>
<dbReference type="InterPro" id="IPR013545">
    <property type="entry name" value="T2SS_protein-GspG_C"/>
</dbReference>
<accession>A0A1Y6BA58</accession>
<evidence type="ECO:0000259" key="3">
    <source>
        <dbReference type="Pfam" id="PF08334"/>
    </source>
</evidence>
<dbReference type="AlphaFoldDB" id="A0A1Y6BA58"/>
<gene>
    <name evidence="4" type="ORF">SAMN06296036_103140</name>
</gene>
<dbReference type="NCBIfam" id="TIGR02532">
    <property type="entry name" value="IV_pilin_GFxxxE"/>
    <property type="match status" value="1"/>
</dbReference>
<dbReference type="STRING" id="1513793.SAMN06296036_103140"/>
<dbReference type="PRINTS" id="PR00813">
    <property type="entry name" value="BCTERIALGSPG"/>
</dbReference>
<feature type="transmembrane region" description="Helical" evidence="2">
    <location>
        <begin position="28"/>
        <end position="49"/>
    </location>
</feature>
<keyword evidence="5" id="KW-1185">Reference proteome</keyword>
<keyword evidence="2" id="KW-0472">Membrane</keyword>
<reference evidence="5" key="1">
    <citation type="submission" date="2017-04" db="EMBL/GenBank/DDBJ databases">
        <authorList>
            <person name="Varghese N."/>
            <person name="Submissions S."/>
        </authorList>
    </citation>
    <scope>NUCLEOTIDE SEQUENCE [LARGE SCALE GENOMIC DNA]</scope>
    <source>
        <strain evidence="5">RKEM611</strain>
    </source>
</reference>
<keyword evidence="2" id="KW-1133">Transmembrane helix</keyword>
<dbReference type="PROSITE" id="PS00409">
    <property type="entry name" value="PROKAR_NTER_METHYL"/>
    <property type="match status" value="1"/>
</dbReference>
<organism evidence="4 5">
    <name type="scientific">Pseudobacteriovorax antillogorgiicola</name>
    <dbReference type="NCBI Taxonomy" id="1513793"/>
    <lineage>
        <taxon>Bacteria</taxon>
        <taxon>Pseudomonadati</taxon>
        <taxon>Bdellovibrionota</taxon>
        <taxon>Oligoflexia</taxon>
        <taxon>Oligoflexales</taxon>
        <taxon>Pseudobacteriovoracaceae</taxon>
        <taxon>Pseudobacteriovorax</taxon>
    </lineage>
</organism>
<evidence type="ECO:0000256" key="1">
    <source>
        <dbReference type="ARBA" id="ARBA00022481"/>
    </source>
</evidence>
<dbReference type="Gene3D" id="3.30.700.10">
    <property type="entry name" value="Glycoprotein, Type 4 Pilin"/>
    <property type="match status" value="1"/>
</dbReference>
<keyword evidence="2" id="KW-0812">Transmembrane</keyword>
<dbReference type="Pfam" id="PF08334">
    <property type="entry name" value="T2SSG"/>
    <property type="match status" value="1"/>
</dbReference>
<evidence type="ECO:0000313" key="5">
    <source>
        <dbReference type="Proteomes" id="UP000192907"/>
    </source>
</evidence>
<dbReference type="InterPro" id="IPR045584">
    <property type="entry name" value="Pilin-like"/>
</dbReference>
<dbReference type="SUPFAM" id="SSF54523">
    <property type="entry name" value="Pili subunits"/>
    <property type="match status" value="1"/>
</dbReference>
<protein>
    <submittedName>
        <fullName evidence="4">Type II secretion system protein G (GspG)</fullName>
    </submittedName>
</protein>
<evidence type="ECO:0000256" key="2">
    <source>
        <dbReference type="SAM" id="Phobius"/>
    </source>
</evidence>
<dbReference type="EMBL" id="FWZT01000003">
    <property type="protein sequence ID" value="SMF00878.1"/>
    <property type="molecule type" value="Genomic_DNA"/>
</dbReference>